<dbReference type="SMART" id="SM00052">
    <property type="entry name" value="EAL"/>
    <property type="match status" value="1"/>
</dbReference>
<dbReference type="InterPro" id="IPR013767">
    <property type="entry name" value="PAS_fold"/>
</dbReference>
<keyword evidence="4" id="KW-0547">Nucleotide-binding</keyword>
<dbReference type="Gene3D" id="3.30.70.270">
    <property type="match status" value="1"/>
</dbReference>
<keyword evidence="2" id="KW-0973">c-di-GMP</keyword>
<evidence type="ECO:0000259" key="11">
    <source>
        <dbReference type="PROSITE" id="PS50883"/>
    </source>
</evidence>
<evidence type="ECO:0000256" key="7">
    <source>
        <dbReference type="ARBA" id="ARBA00059827"/>
    </source>
</evidence>
<dbReference type="CDD" id="cd01948">
    <property type="entry name" value="EAL"/>
    <property type="match status" value="1"/>
</dbReference>
<dbReference type="RefSeq" id="WP_096409348.1">
    <property type="nucleotide sequence ID" value="NZ_AP017372.2"/>
</dbReference>
<dbReference type="SMART" id="SM00086">
    <property type="entry name" value="PAC"/>
    <property type="match status" value="2"/>
</dbReference>
<evidence type="ECO:0000256" key="4">
    <source>
        <dbReference type="ARBA" id="ARBA00022741"/>
    </source>
</evidence>
<dbReference type="OrthoDB" id="9804951at2"/>
<evidence type="ECO:0000313" key="13">
    <source>
        <dbReference type="Proteomes" id="UP000218890"/>
    </source>
</evidence>
<evidence type="ECO:0000256" key="3">
    <source>
        <dbReference type="ARBA" id="ARBA00022679"/>
    </source>
</evidence>
<dbReference type="PANTHER" id="PTHR44757:SF2">
    <property type="entry name" value="BIOFILM ARCHITECTURE MAINTENANCE PROTEIN MBAA"/>
    <property type="match status" value="1"/>
</dbReference>
<dbReference type="InterPro" id="IPR035965">
    <property type="entry name" value="PAS-like_dom_sf"/>
</dbReference>
<accession>A0A110B598</accession>
<reference evidence="12" key="1">
    <citation type="submission" date="2016-02" db="EMBL/GenBank/DDBJ databases">
        <title>Halorhodospira halochloris DSM-1059 complete genome, version 2.</title>
        <authorList>
            <person name="Tsukatani Y."/>
        </authorList>
    </citation>
    <scope>NUCLEOTIDE SEQUENCE</scope>
    <source>
        <strain evidence="12">DSM 1059</strain>
    </source>
</reference>
<dbReference type="InterPro" id="IPR043128">
    <property type="entry name" value="Rev_trsase/Diguanyl_cyclase"/>
</dbReference>
<dbReference type="NCBIfam" id="TIGR00229">
    <property type="entry name" value="sensory_box"/>
    <property type="match status" value="2"/>
</dbReference>
<dbReference type="InterPro" id="IPR001610">
    <property type="entry name" value="PAC"/>
</dbReference>
<dbReference type="Proteomes" id="UP000218890">
    <property type="component" value="Chromosome"/>
</dbReference>
<feature type="domain" description="PAS" evidence="9">
    <location>
        <begin position="139"/>
        <end position="191"/>
    </location>
</feature>
<evidence type="ECO:0000256" key="1">
    <source>
        <dbReference type="ARBA" id="ARBA00012282"/>
    </source>
</evidence>
<keyword evidence="5" id="KW-0418">Kinase</keyword>
<dbReference type="CDD" id="cd00130">
    <property type="entry name" value="PAS"/>
    <property type="match status" value="2"/>
</dbReference>
<dbReference type="SMART" id="SM00091">
    <property type="entry name" value="PAS"/>
    <property type="match status" value="2"/>
</dbReference>
<dbReference type="NCBIfam" id="TIGR00254">
    <property type="entry name" value="GGDEF"/>
    <property type="match status" value="1"/>
</dbReference>
<dbReference type="Pfam" id="PF13426">
    <property type="entry name" value="PAS_9"/>
    <property type="match status" value="1"/>
</dbReference>
<dbReference type="Gene3D" id="3.30.450.20">
    <property type="entry name" value="PAS domain"/>
    <property type="match status" value="2"/>
</dbReference>
<sequence length="702" mass="77367">MHFKDKHQLLELAVNQSSEPVVITDAQLEEPGPHIIYVNNAFTRLTGYTADEVIGATPRLLQGPATDREMLDRLKEALKAGQYFKAETWNYRKDGTPYRIQWSIAPVCTHDSGQCIDYFVSVQRDVTELYNARQELKSETKRLNAILEAAGDAIITADDQGLIRQFNPAAERMFGYSAEQAVGSPLSIIMPRTDAERHQDYVDKYERTGSAKVIGVGREVEAQRADGSRFPIDLNVNDTGLTNPRLFVGIMHDLTSRKQAEQERLHYYANFDSLTGLPNRRYTLTLIDEAIARAESSNLGVAVFALQLAQLDLVNLGFGEKVGDSLITQTTTSLRNRTGSEPCFIGSSERGRFIVVMEGVEKSAQQLSTIANELIEGIEFDLSGTDAPEIVVRARAGAAAFPADGSTAAALLGQAESALSLSLTKDGPAFHLASPQADARLRERLELEAALYKALERKEFFILYQPQFDMVSGKVIGSEALLRWQHPEKGVVSPADFIPMLEETGLIETVGEWLLNETMEQGLAWVDPDSGEPLHLAINLSARQFHSGRLLQQVQSALVNSGFPVHKLKLEITESLLLDNLTEVLETLNEFEQMGIELALDDFGTGYSSLSYLHSFPLHILKIDQSFVDGIGKSKRLEELLRGIVGLGYALGMNIVAEGIETAEQFDFLRDLGCPQGQGFGLAKPLTASQFSSFLTSSAFSR</sequence>
<dbReference type="EC" id="3.1.4.52" evidence="1"/>
<organism evidence="12 13">
    <name type="scientific">Halorhodospira halochloris</name>
    <name type="common">Ectothiorhodospira halochloris</name>
    <dbReference type="NCBI Taxonomy" id="1052"/>
    <lineage>
        <taxon>Bacteria</taxon>
        <taxon>Pseudomonadati</taxon>
        <taxon>Pseudomonadota</taxon>
        <taxon>Gammaproteobacteria</taxon>
        <taxon>Chromatiales</taxon>
        <taxon>Ectothiorhodospiraceae</taxon>
        <taxon>Halorhodospira</taxon>
    </lineage>
</organism>
<dbReference type="InterPro" id="IPR000014">
    <property type="entry name" value="PAS"/>
</dbReference>
<dbReference type="Pfam" id="PF00990">
    <property type="entry name" value="GGDEF"/>
    <property type="match status" value="1"/>
</dbReference>
<dbReference type="FunFam" id="3.20.20.450:FF:000001">
    <property type="entry name" value="Cyclic di-GMP phosphodiesterase yahA"/>
    <property type="match status" value="1"/>
</dbReference>
<evidence type="ECO:0000259" key="10">
    <source>
        <dbReference type="PROSITE" id="PS50113"/>
    </source>
</evidence>
<dbReference type="GO" id="GO:0005524">
    <property type="term" value="F:ATP binding"/>
    <property type="evidence" value="ECO:0007669"/>
    <property type="project" value="UniProtKB-KW"/>
</dbReference>
<dbReference type="PANTHER" id="PTHR44757">
    <property type="entry name" value="DIGUANYLATE CYCLASE DGCP"/>
    <property type="match status" value="1"/>
</dbReference>
<dbReference type="SMART" id="SM00267">
    <property type="entry name" value="GGDEF"/>
    <property type="match status" value="1"/>
</dbReference>
<dbReference type="InterPro" id="IPR052155">
    <property type="entry name" value="Biofilm_reg_signaling"/>
</dbReference>
<dbReference type="InterPro" id="IPR029787">
    <property type="entry name" value="Nucleotide_cyclase"/>
</dbReference>
<keyword evidence="3" id="KW-0808">Transferase</keyword>
<dbReference type="InterPro" id="IPR035919">
    <property type="entry name" value="EAL_sf"/>
</dbReference>
<dbReference type="PROSITE" id="PS50112">
    <property type="entry name" value="PAS"/>
    <property type="match status" value="2"/>
</dbReference>
<dbReference type="SUPFAM" id="SSF55073">
    <property type="entry name" value="Nucleotide cyclase"/>
    <property type="match status" value="1"/>
</dbReference>
<evidence type="ECO:0000256" key="2">
    <source>
        <dbReference type="ARBA" id="ARBA00022636"/>
    </source>
</evidence>
<dbReference type="GO" id="GO:0006355">
    <property type="term" value="P:regulation of DNA-templated transcription"/>
    <property type="evidence" value="ECO:0007669"/>
    <property type="project" value="InterPro"/>
</dbReference>
<evidence type="ECO:0000259" key="9">
    <source>
        <dbReference type="PROSITE" id="PS50112"/>
    </source>
</evidence>
<dbReference type="GO" id="GO:0071111">
    <property type="term" value="F:cyclic-guanylate-specific phosphodiesterase activity"/>
    <property type="evidence" value="ECO:0007669"/>
    <property type="project" value="UniProtKB-EC"/>
</dbReference>
<feature type="domain" description="PAS" evidence="9">
    <location>
        <begin position="6"/>
        <end position="81"/>
    </location>
</feature>
<dbReference type="SUPFAM" id="SSF55785">
    <property type="entry name" value="PYP-like sensor domain (PAS domain)"/>
    <property type="match status" value="2"/>
</dbReference>
<dbReference type="PROSITE" id="PS50883">
    <property type="entry name" value="EAL"/>
    <property type="match status" value="1"/>
</dbReference>
<feature type="domain" description="EAL" evidence="11">
    <location>
        <begin position="444"/>
        <end position="699"/>
    </location>
</feature>
<dbReference type="SUPFAM" id="SSF141868">
    <property type="entry name" value="EAL domain-like"/>
    <property type="match status" value="1"/>
</dbReference>
<proteinExistence type="predicted"/>
<dbReference type="InterPro" id="IPR000700">
    <property type="entry name" value="PAS-assoc_C"/>
</dbReference>
<dbReference type="Gene3D" id="3.20.20.450">
    <property type="entry name" value="EAL domain"/>
    <property type="match status" value="1"/>
</dbReference>
<keyword evidence="13" id="KW-1185">Reference proteome</keyword>
<dbReference type="FunFam" id="3.30.450.20:FF:000060">
    <property type="entry name" value="Sensor protein FixL"/>
    <property type="match status" value="1"/>
</dbReference>
<dbReference type="AlphaFoldDB" id="A0A110B598"/>
<dbReference type="InterPro" id="IPR001633">
    <property type="entry name" value="EAL_dom"/>
</dbReference>
<feature type="domain" description="PAC" evidence="10">
    <location>
        <begin position="84"/>
        <end position="138"/>
    </location>
</feature>
<evidence type="ECO:0000256" key="5">
    <source>
        <dbReference type="ARBA" id="ARBA00022777"/>
    </source>
</evidence>
<dbReference type="EMBL" id="AP017372">
    <property type="protein sequence ID" value="BAU57986.1"/>
    <property type="molecule type" value="Genomic_DNA"/>
</dbReference>
<name>A0A110B598_HALHR</name>
<dbReference type="GO" id="GO:0016301">
    <property type="term" value="F:kinase activity"/>
    <property type="evidence" value="ECO:0007669"/>
    <property type="project" value="UniProtKB-KW"/>
</dbReference>
<evidence type="ECO:0000313" key="12">
    <source>
        <dbReference type="EMBL" id="BAU57986.1"/>
    </source>
</evidence>
<dbReference type="KEGG" id="hhk:HH1059_12780"/>
<dbReference type="Pfam" id="PF00563">
    <property type="entry name" value="EAL"/>
    <property type="match status" value="1"/>
</dbReference>
<dbReference type="PROSITE" id="PS50113">
    <property type="entry name" value="PAC"/>
    <property type="match status" value="1"/>
</dbReference>
<protein>
    <recommendedName>
        <fullName evidence="8">Sensor protein FixL</fullName>
        <ecNumber evidence="1">3.1.4.52</ecNumber>
    </recommendedName>
</protein>
<evidence type="ECO:0000256" key="6">
    <source>
        <dbReference type="ARBA" id="ARBA00022840"/>
    </source>
</evidence>
<gene>
    <name evidence="12" type="ORF">HH1059_12780</name>
</gene>
<keyword evidence="6" id="KW-0067">ATP-binding</keyword>
<dbReference type="InterPro" id="IPR000160">
    <property type="entry name" value="GGDEF_dom"/>
</dbReference>
<dbReference type="Pfam" id="PF00989">
    <property type="entry name" value="PAS"/>
    <property type="match status" value="1"/>
</dbReference>
<comment type="function">
    <text evidence="7">Putative oxygen sensor; modulates the activity of FixJ, a transcriptional activator of nitrogen fixation fixK gene. FixL probably acts as a kinase that phosphorylates FixJ.</text>
</comment>
<evidence type="ECO:0000256" key="8">
    <source>
        <dbReference type="ARBA" id="ARBA00070616"/>
    </source>
</evidence>